<dbReference type="OrthoDB" id="5620649at2"/>
<feature type="transmembrane region" description="Helical" evidence="5">
    <location>
        <begin position="22"/>
        <end position="41"/>
    </location>
</feature>
<keyword evidence="3 5" id="KW-1133">Transmembrane helix</keyword>
<keyword evidence="2 5" id="KW-0812">Transmembrane</keyword>
<dbReference type="Proteomes" id="UP000245539">
    <property type="component" value="Unassembled WGS sequence"/>
</dbReference>
<name>A0A317CPA7_9GAMM</name>
<keyword evidence="4 5" id="KW-0472">Membrane</keyword>
<keyword evidence="8" id="KW-1185">Reference proteome</keyword>
<dbReference type="PANTHER" id="PTHR37422">
    <property type="entry name" value="TEICHURONIC ACID BIOSYNTHESIS PROTEIN TUAE"/>
    <property type="match status" value="1"/>
</dbReference>
<dbReference type="AlphaFoldDB" id="A0A317CPA7"/>
<dbReference type="PANTHER" id="PTHR37422:SF13">
    <property type="entry name" value="LIPOPOLYSACCHARIDE BIOSYNTHESIS PROTEIN PA4999-RELATED"/>
    <property type="match status" value="1"/>
</dbReference>
<organism evidence="7 8">
    <name type="scientific">Leucothrix pacifica</name>
    <dbReference type="NCBI Taxonomy" id="1247513"/>
    <lineage>
        <taxon>Bacteria</taxon>
        <taxon>Pseudomonadati</taxon>
        <taxon>Pseudomonadota</taxon>
        <taxon>Gammaproteobacteria</taxon>
        <taxon>Thiotrichales</taxon>
        <taxon>Thiotrichaceae</taxon>
        <taxon>Leucothrix</taxon>
    </lineage>
</organism>
<feature type="transmembrane region" description="Helical" evidence="5">
    <location>
        <begin position="133"/>
        <end position="150"/>
    </location>
</feature>
<feature type="transmembrane region" description="Helical" evidence="5">
    <location>
        <begin position="199"/>
        <end position="229"/>
    </location>
</feature>
<feature type="transmembrane region" description="Helical" evidence="5">
    <location>
        <begin position="241"/>
        <end position="258"/>
    </location>
</feature>
<evidence type="ECO:0000259" key="6">
    <source>
        <dbReference type="Pfam" id="PF04932"/>
    </source>
</evidence>
<feature type="domain" description="O-antigen ligase-related" evidence="6">
    <location>
        <begin position="204"/>
        <end position="339"/>
    </location>
</feature>
<proteinExistence type="predicted"/>
<evidence type="ECO:0000313" key="8">
    <source>
        <dbReference type="Proteomes" id="UP000245539"/>
    </source>
</evidence>
<comment type="subcellular location">
    <subcellularLocation>
        <location evidence="1">Membrane</location>
        <topology evidence="1">Multi-pass membrane protein</topology>
    </subcellularLocation>
</comment>
<sequence length="411" mass="46853">MISHATSLPSDASLIAKPPMSFIHRLTWYFLLLMVFLIPWGEGLYDGLARFVAMPTLGLTLLMVVLEGSHRNFSAFNLFALLLAVWYLIGIWWTPDLDWGLEILKTYIMLIMMSFMFTYLINHEYKFRRIYQSYVLGTVTATGIIFNNFLNGVTGPYYNRYTVEHIETDNMAIILALGIPMAVWLYTQWENKFAKLINVAFIPIIFYGIFLTGTRTGLVTGLIGIMYLAFTQRKASFNLKMAYFGGVICLAVAVVSLAPKASVERIFSIGKAVSSGDLNYREVIWQHSFSAWADNPILGNGTGSLGNVLNSYHVEFKWAHNAYIQMLTENGLIGLVIYLLMLASLVYYAMKCRIETKFFLLTLWVTIAVSQLTLHSQNLKEIWFVWSIIAVHGYYYSHKDARVKQAYSQGY</sequence>
<dbReference type="GO" id="GO:0016020">
    <property type="term" value="C:membrane"/>
    <property type="evidence" value="ECO:0007669"/>
    <property type="project" value="UniProtKB-SubCell"/>
</dbReference>
<evidence type="ECO:0000313" key="7">
    <source>
        <dbReference type="EMBL" id="PWR00496.1"/>
    </source>
</evidence>
<feature type="transmembrane region" description="Helical" evidence="5">
    <location>
        <begin position="332"/>
        <end position="350"/>
    </location>
</feature>
<feature type="transmembrane region" description="Helical" evidence="5">
    <location>
        <begin position="99"/>
        <end position="121"/>
    </location>
</feature>
<accession>A0A317CPA7</accession>
<evidence type="ECO:0000256" key="3">
    <source>
        <dbReference type="ARBA" id="ARBA00022989"/>
    </source>
</evidence>
<evidence type="ECO:0000256" key="1">
    <source>
        <dbReference type="ARBA" id="ARBA00004141"/>
    </source>
</evidence>
<comment type="caution">
    <text evidence="7">The sequence shown here is derived from an EMBL/GenBank/DDBJ whole genome shotgun (WGS) entry which is preliminary data.</text>
</comment>
<dbReference type="RefSeq" id="WP_109835867.1">
    <property type="nucleotide sequence ID" value="NZ_QGKM01000003.1"/>
</dbReference>
<evidence type="ECO:0000256" key="2">
    <source>
        <dbReference type="ARBA" id="ARBA00022692"/>
    </source>
</evidence>
<dbReference type="Pfam" id="PF04932">
    <property type="entry name" value="Wzy_C"/>
    <property type="match status" value="1"/>
</dbReference>
<feature type="transmembrane region" description="Helical" evidence="5">
    <location>
        <begin position="170"/>
        <end position="187"/>
    </location>
</feature>
<dbReference type="InterPro" id="IPR051533">
    <property type="entry name" value="WaaL-like"/>
</dbReference>
<evidence type="ECO:0000256" key="4">
    <source>
        <dbReference type="ARBA" id="ARBA00023136"/>
    </source>
</evidence>
<dbReference type="InterPro" id="IPR007016">
    <property type="entry name" value="O-antigen_ligase-rel_domated"/>
</dbReference>
<evidence type="ECO:0000256" key="5">
    <source>
        <dbReference type="SAM" id="Phobius"/>
    </source>
</evidence>
<reference evidence="7 8" key="1">
    <citation type="submission" date="2018-05" db="EMBL/GenBank/DDBJ databases">
        <title>Leucothrix arctica sp. nov., isolated from Arctic seawater.</title>
        <authorList>
            <person name="Choi A."/>
            <person name="Baek K."/>
        </authorList>
    </citation>
    <scope>NUCLEOTIDE SEQUENCE [LARGE SCALE GENOMIC DNA]</scope>
    <source>
        <strain evidence="7 8">JCM 18388</strain>
    </source>
</reference>
<gene>
    <name evidence="7" type="ORF">DKW60_01350</name>
</gene>
<dbReference type="EMBL" id="QGKM01000003">
    <property type="protein sequence ID" value="PWR00496.1"/>
    <property type="molecule type" value="Genomic_DNA"/>
</dbReference>
<feature type="transmembrane region" description="Helical" evidence="5">
    <location>
        <begin position="73"/>
        <end position="93"/>
    </location>
</feature>
<feature type="transmembrane region" description="Helical" evidence="5">
    <location>
        <begin position="47"/>
        <end position="66"/>
    </location>
</feature>
<protein>
    <recommendedName>
        <fullName evidence="6">O-antigen ligase-related domain-containing protein</fullName>
    </recommendedName>
</protein>